<dbReference type="EMBL" id="UINC01015187">
    <property type="protein sequence ID" value="SVA64134.1"/>
    <property type="molecule type" value="Genomic_DNA"/>
</dbReference>
<name>A0A381XH86_9ZZZZ</name>
<gene>
    <name evidence="1" type="ORF">METZ01_LOCUS116988</name>
</gene>
<organism evidence="1">
    <name type="scientific">marine metagenome</name>
    <dbReference type="NCBI Taxonomy" id="408172"/>
    <lineage>
        <taxon>unclassified sequences</taxon>
        <taxon>metagenomes</taxon>
        <taxon>ecological metagenomes</taxon>
    </lineage>
</organism>
<proteinExistence type="predicted"/>
<sequence>MEETETLQFAGHNIANYGKKKIIWPKKPDLNHISPENFLVLKERINIEDILIVDRLKGLKKTASIVGHINRSGISFLRGKTPVKNAQQFPDMSYVYSKIEGVESKTVQTLGPERFLKPPQHERHIWSEAVGLVSVVAHYIGLNVFAVGTENDRRRKQLIEKILKNI</sequence>
<evidence type="ECO:0000313" key="1">
    <source>
        <dbReference type="EMBL" id="SVA64134.1"/>
    </source>
</evidence>
<accession>A0A381XH86</accession>
<reference evidence="1" key="1">
    <citation type="submission" date="2018-05" db="EMBL/GenBank/DDBJ databases">
        <authorList>
            <person name="Lanie J.A."/>
            <person name="Ng W.-L."/>
            <person name="Kazmierczak K.M."/>
            <person name="Andrzejewski T.M."/>
            <person name="Davidsen T.M."/>
            <person name="Wayne K.J."/>
            <person name="Tettelin H."/>
            <person name="Glass J.I."/>
            <person name="Rusch D."/>
            <person name="Podicherti R."/>
            <person name="Tsui H.-C.T."/>
            <person name="Winkler M.E."/>
        </authorList>
    </citation>
    <scope>NUCLEOTIDE SEQUENCE</scope>
</reference>
<dbReference type="AlphaFoldDB" id="A0A381XH86"/>
<protein>
    <submittedName>
        <fullName evidence="1">Uncharacterized protein</fullName>
    </submittedName>
</protein>